<name>H2EEX3_9VIRU</name>
<feature type="compositionally biased region" description="Basic residues" evidence="1">
    <location>
        <begin position="1"/>
        <end position="23"/>
    </location>
</feature>
<sequence length="71" mass="8289">MSKTNKSKTNKSKTNKSKTSKSKKNLDSSDEYDLCQLSIVKSNKKNIDEDFDKKAEIIMEKLRQNYLEQKN</sequence>
<dbReference type="EMBL" id="JN885998">
    <property type="protein sequence ID" value="AEX62946.1"/>
    <property type="molecule type" value="Genomic_DNA"/>
</dbReference>
<organism evidence="2">
    <name type="scientific">Moumouvirus sp. 'Monve'</name>
    <dbReference type="NCBI Taxonomy" id="1128131"/>
    <lineage>
        <taxon>Viruses</taxon>
        <taxon>Varidnaviria</taxon>
        <taxon>Bamfordvirae</taxon>
        <taxon>Nucleocytoviricota</taxon>
        <taxon>Megaviricetes</taxon>
        <taxon>Imitervirales</taxon>
        <taxon>Mimiviridae</taxon>
        <taxon>Megamimivirinae</taxon>
        <taxon>Moumouvirus</taxon>
    </lineage>
</organism>
<gene>
    <name evidence="2" type="ORF">mv_R742</name>
</gene>
<evidence type="ECO:0000313" key="2">
    <source>
        <dbReference type="EMBL" id="AEX62946.1"/>
    </source>
</evidence>
<accession>H2EEX3</accession>
<feature type="region of interest" description="Disordered" evidence="1">
    <location>
        <begin position="1"/>
        <end position="29"/>
    </location>
</feature>
<protein>
    <submittedName>
        <fullName evidence="2">Uncharacterized protein</fullName>
    </submittedName>
</protein>
<evidence type="ECO:0000256" key="1">
    <source>
        <dbReference type="SAM" id="MobiDB-lite"/>
    </source>
</evidence>
<reference evidence="2" key="1">
    <citation type="submission" date="2011-10" db="EMBL/GenBank/DDBJ databases">
        <title>Provirophages and transpovirons: unique mobilome of giant viruses.</title>
        <authorList>
            <person name="Desnues C."/>
            <person name="LaScola B."/>
            <person name="Yutin N."/>
            <person name="Fournous G."/>
            <person name="Koonin E."/>
            <person name="Raoult D."/>
        </authorList>
    </citation>
    <scope>NUCLEOTIDE SEQUENCE</scope>
    <source>
        <strain evidence="2">Mv13-mv</strain>
    </source>
</reference>
<proteinExistence type="predicted"/>